<evidence type="ECO:0000313" key="1">
    <source>
        <dbReference type="EMBL" id="KAL3681470.1"/>
    </source>
</evidence>
<keyword evidence="2" id="KW-1185">Reference proteome</keyword>
<dbReference type="Proteomes" id="UP001633002">
    <property type="component" value="Unassembled WGS sequence"/>
</dbReference>
<evidence type="ECO:0000313" key="2">
    <source>
        <dbReference type="Proteomes" id="UP001633002"/>
    </source>
</evidence>
<dbReference type="EMBL" id="JBJQOH010000007">
    <property type="protein sequence ID" value="KAL3681470.1"/>
    <property type="molecule type" value="Genomic_DNA"/>
</dbReference>
<accession>A0ABD3GTP2</accession>
<protein>
    <submittedName>
        <fullName evidence="1">Uncharacterized protein</fullName>
    </submittedName>
</protein>
<gene>
    <name evidence="1" type="ORF">R1sor_024426</name>
</gene>
<name>A0ABD3GTP2_9MARC</name>
<comment type="caution">
    <text evidence="1">The sequence shown here is derived from an EMBL/GenBank/DDBJ whole genome shotgun (WGS) entry which is preliminary data.</text>
</comment>
<reference evidence="1 2" key="1">
    <citation type="submission" date="2024-09" db="EMBL/GenBank/DDBJ databases">
        <title>Chromosome-scale assembly of Riccia sorocarpa.</title>
        <authorList>
            <person name="Paukszto L."/>
        </authorList>
    </citation>
    <scope>NUCLEOTIDE SEQUENCE [LARGE SCALE GENOMIC DNA]</scope>
    <source>
        <strain evidence="1">LP-2024</strain>
        <tissue evidence="1">Aerial parts of the thallus</tissue>
    </source>
</reference>
<sequence>MSPTAIAVWKDQIEKLTRWGEKNQKSDHLWRVRTWDEGGSVHAILECVECNSSQGKPQGSEDKMAVVNVFMNYRNKHLKSEKHKLNWCRRRGIDITTVPSVAKAEPVNHRAETDMAVRIKERLFDRLLRKERHTHLLHGAGGAGDQDPIHNGKKLVNPLDRSTHLLVLGEHHACLENVHLVCKLYSHDVHGLNLDAVIRRDRQNWAGPQRLCSRTVQTCLKQLEERPDEQRERTLGTRLYLEIVADYIDIFFYVKLDLKSMIILCGKVSFFPFVEAVAAPRQPRGFGAYTDTVGEKYGQLGMLA</sequence>
<organism evidence="1 2">
    <name type="scientific">Riccia sorocarpa</name>
    <dbReference type="NCBI Taxonomy" id="122646"/>
    <lineage>
        <taxon>Eukaryota</taxon>
        <taxon>Viridiplantae</taxon>
        <taxon>Streptophyta</taxon>
        <taxon>Embryophyta</taxon>
        <taxon>Marchantiophyta</taxon>
        <taxon>Marchantiopsida</taxon>
        <taxon>Marchantiidae</taxon>
        <taxon>Marchantiales</taxon>
        <taxon>Ricciaceae</taxon>
        <taxon>Riccia</taxon>
    </lineage>
</organism>
<dbReference type="AlphaFoldDB" id="A0ABD3GTP2"/>
<proteinExistence type="predicted"/>